<dbReference type="PANTHER" id="PTHR12598">
    <property type="entry name" value="COPPER HOMEOSTASIS PROTEIN CUTC"/>
    <property type="match status" value="1"/>
</dbReference>
<reference evidence="3" key="2">
    <citation type="journal article" date="2021" name="PeerJ">
        <title>Extensive microbial diversity within the chicken gut microbiome revealed by metagenomics and culture.</title>
        <authorList>
            <person name="Gilroy R."/>
            <person name="Ravi A."/>
            <person name="Getino M."/>
            <person name="Pursley I."/>
            <person name="Horton D.L."/>
            <person name="Alikhan N.F."/>
            <person name="Baker D."/>
            <person name="Gharbi K."/>
            <person name="Hall N."/>
            <person name="Watson M."/>
            <person name="Adriaenssens E.M."/>
            <person name="Foster-Nyarko E."/>
            <person name="Jarju S."/>
            <person name="Secka A."/>
            <person name="Antonio M."/>
            <person name="Oren A."/>
            <person name="Chaudhuri R.R."/>
            <person name="La Ragione R."/>
            <person name="Hildebrand F."/>
            <person name="Pallen M.J."/>
        </authorList>
    </citation>
    <scope>NUCLEOTIDE SEQUENCE</scope>
    <source>
        <strain evidence="3">C6-149</strain>
    </source>
</reference>
<evidence type="ECO:0000313" key="4">
    <source>
        <dbReference type="Proteomes" id="UP000823614"/>
    </source>
</evidence>
<accession>A0A9D9H5A3</accession>
<dbReference type="InterPro" id="IPR005627">
    <property type="entry name" value="CutC-like"/>
</dbReference>
<protein>
    <recommendedName>
        <fullName evidence="2">Copper homeostasis protein cutC homolog</fullName>
    </recommendedName>
</protein>
<dbReference type="GO" id="GO:0005507">
    <property type="term" value="F:copper ion binding"/>
    <property type="evidence" value="ECO:0007669"/>
    <property type="project" value="TreeGrafter"/>
</dbReference>
<dbReference type="EMBL" id="JADIMP010000063">
    <property type="protein sequence ID" value="MBO8441585.1"/>
    <property type="molecule type" value="Genomic_DNA"/>
</dbReference>
<dbReference type="Proteomes" id="UP000823614">
    <property type="component" value="Unassembled WGS sequence"/>
</dbReference>
<comment type="caution">
    <text evidence="3">The sequence shown here is derived from an EMBL/GenBank/DDBJ whole genome shotgun (WGS) entry which is preliminary data.</text>
</comment>
<sequence>MKEEVNQMNLLEFNIDSYQDLININQKKYNKVELCSNKFKPTTASRGLMSEIRKYTNENNISLNVTISPDSTKYNFNDNEIKIMEADIFSAQELGIDGIKLNILSDNNELDKEALKQLSAAAAGMQLTFGEAFEEIPNDKQKESLSWLNKHGITRLKIFSKNINDNLLKEAKNNNIQVVPIIKDINLIDKLNEKFPLKEFSLIN</sequence>
<evidence type="ECO:0000313" key="3">
    <source>
        <dbReference type="EMBL" id="MBO8441585.1"/>
    </source>
</evidence>
<dbReference type="SUPFAM" id="SSF110395">
    <property type="entry name" value="CutC-like"/>
    <property type="match status" value="1"/>
</dbReference>
<dbReference type="AlphaFoldDB" id="A0A9D9H5A3"/>
<proteinExistence type="inferred from homology"/>
<name>A0A9D9H5A3_9LACO</name>
<gene>
    <name evidence="3" type="ORF">IAA89_03960</name>
</gene>
<dbReference type="PANTHER" id="PTHR12598:SF0">
    <property type="entry name" value="COPPER HOMEOSTASIS PROTEIN CUTC HOMOLOG"/>
    <property type="match status" value="1"/>
</dbReference>
<dbReference type="InterPro" id="IPR036822">
    <property type="entry name" value="CutC-like_dom_sf"/>
</dbReference>
<evidence type="ECO:0000256" key="2">
    <source>
        <dbReference type="ARBA" id="ARBA00019014"/>
    </source>
</evidence>
<dbReference type="Pfam" id="PF03932">
    <property type="entry name" value="CutC"/>
    <property type="match status" value="1"/>
</dbReference>
<comment type="similarity">
    <text evidence="1">Belongs to the CutC family.</text>
</comment>
<organism evidence="3 4">
    <name type="scientific">Candidatus Gallilactobacillus intestinavium</name>
    <dbReference type="NCBI Taxonomy" id="2840838"/>
    <lineage>
        <taxon>Bacteria</taxon>
        <taxon>Bacillati</taxon>
        <taxon>Bacillota</taxon>
        <taxon>Bacilli</taxon>
        <taxon>Lactobacillales</taxon>
        <taxon>Lactobacillaceae</taxon>
        <taxon>Lactobacillaceae incertae sedis</taxon>
        <taxon>Candidatus Gallilactobacillus</taxon>
    </lineage>
</organism>
<dbReference type="Gene3D" id="3.20.20.380">
    <property type="entry name" value="Copper homeostasis (CutC) domain"/>
    <property type="match status" value="1"/>
</dbReference>
<evidence type="ECO:0000256" key="1">
    <source>
        <dbReference type="ARBA" id="ARBA00007768"/>
    </source>
</evidence>
<reference evidence="3" key="1">
    <citation type="submission" date="2020-10" db="EMBL/GenBank/DDBJ databases">
        <authorList>
            <person name="Gilroy R."/>
        </authorList>
    </citation>
    <scope>NUCLEOTIDE SEQUENCE</scope>
    <source>
        <strain evidence="3">C6-149</strain>
    </source>
</reference>